<organism evidence="2 3">
    <name type="scientific">Citricoccus zhacaiensis</name>
    <dbReference type="NCBI Taxonomy" id="489142"/>
    <lineage>
        <taxon>Bacteria</taxon>
        <taxon>Bacillati</taxon>
        <taxon>Actinomycetota</taxon>
        <taxon>Actinomycetes</taxon>
        <taxon>Micrococcales</taxon>
        <taxon>Micrococcaceae</taxon>
        <taxon>Citricoccus</taxon>
    </lineage>
</organism>
<comment type="caution">
    <text evidence="2">The sequence shown here is derived from an EMBL/GenBank/DDBJ whole genome shotgun (WGS) entry which is preliminary data.</text>
</comment>
<evidence type="ECO:0008006" key="4">
    <source>
        <dbReference type="Google" id="ProtNLM"/>
    </source>
</evidence>
<dbReference type="InterPro" id="IPR023393">
    <property type="entry name" value="START-like_dom_sf"/>
</dbReference>
<dbReference type="EMBL" id="BMLQ01000002">
    <property type="protein sequence ID" value="GGO42412.1"/>
    <property type="molecule type" value="Genomic_DNA"/>
</dbReference>
<evidence type="ECO:0000256" key="1">
    <source>
        <dbReference type="SAM" id="MobiDB-lite"/>
    </source>
</evidence>
<evidence type="ECO:0000313" key="2">
    <source>
        <dbReference type="EMBL" id="GGO42412.1"/>
    </source>
</evidence>
<dbReference type="Gene3D" id="3.30.530.20">
    <property type="match status" value="1"/>
</dbReference>
<accession>A0ABQ2LS09</accession>
<feature type="compositionally biased region" description="Polar residues" evidence="1">
    <location>
        <begin position="21"/>
        <end position="37"/>
    </location>
</feature>
<dbReference type="Proteomes" id="UP000642509">
    <property type="component" value="Unassembled WGS sequence"/>
</dbReference>
<evidence type="ECO:0000313" key="3">
    <source>
        <dbReference type="Proteomes" id="UP000642509"/>
    </source>
</evidence>
<name>A0ABQ2LS09_9MICC</name>
<gene>
    <name evidence="2" type="ORF">GCM10010977_08170</name>
</gene>
<proteinExistence type="predicted"/>
<dbReference type="Pfam" id="PF10604">
    <property type="entry name" value="Polyketide_cyc2"/>
    <property type="match status" value="1"/>
</dbReference>
<reference evidence="3" key="1">
    <citation type="journal article" date="2019" name="Int. J. Syst. Evol. Microbiol.">
        <title>The Global Catalogue of Microorganisms (GCM) 10K type strain sequencing project: providing services to taxonomists for standard genome sequencing and annotation.</title>
        <authorList>
            <consortium name="The Broad Institute Genomics Platform"/>
            <consortium name="The Broad Institute Genome Sequencing Center for Infectious Disease"/>
            <person name="Wu L."/>
            <person name="Ma J."/>
        </authorList>
    </citation>
    <scope>NUCLEOTIDE SEQUENCE [LARGE SCALE GENOMIC DNA]</scope>
    <source>
        <strain evidence="3">CGMCC 1.7064</strain>
    </source>
</reference>
<dbReference type="InterPro" id="IPR019587">
    <property type="entry name" value="Polyketide_cyclase/dehydratase"/>
</dbReference>
<feature type="region of interest" description="Disordered" evidence="1">
    <location>
        <begin position="1"/>
        <end position="61"/>
    </location>
</feature>
<keyword evidence="3" id="KW-1185">Reference proteome</keyword>
<sequence length="210" mass="23246">MFEGDASTVAAAPARRCSYTGYMSNQPQNTPQPNSSRPDAEAAVNPEAGLPTSAPQADWPELVETGPRQVSYRIRVQAPAAELWQILANPHRHHEVDGSATVQYTKTGPSMVSAGDEFSVAMKKMGVPYTMKLVVTAADENELVEWQHPGGHRWRWQFEDQGDGSTVVTETFDYSWTRPAVARVYELTRRPQDNANGIRASLTRLAGRYL</sequence>
<dbReference type="SUPFAM" id="SSF55961">
    <property type="entry name" value="Bet v1-like"/>
    <property type="match status" value="1"/>
</dbReference>
<protein>
    <recommendedName>
        <fullName evidence="4">Dimethyladenosine transferase</fullName>
    </recommendedName>
</protein>